<evidence type="ECO:0000313" key="4">
    <source>
        <dbReference type="Proteomes" id="UP000625527"/>
    </source>
</evidence>
<keyword evidence="4" id="KW-1185">Reference proteome</keyword>
<protein>
    <submittedName>
        <fullName evidence="3">Insulinase family protein</fullName>
    </submittedName>
</protein>
<dbReference type="EMBL" id="JADAQT010000110">
    <property type="protein sequence ID" value="MBE1878726.1"/>
    <property type="molecule type" value="Genomic_DNA"/>
</dbReference>
<comment type="caution">
    <text evidence="3">The sequence shown here is derived from an EMBL/GenBank/DDBJ whole genome shotgun (WGS) entry which is preliminary data.</text>
</comment>
<dbReference type="InterPro" id="IPR011249">
    <property type="entry name" value="Metalloenz_LuxS/M16"/>
</dbReference>
<dbReference type="Pfam" id="PF05193">
    <property type="entry name" value="Peptidase_M16_C"/>
    <property type="match status" value="1"/>
</dbReference>
<keyword evidence="1" id="KW-1133">Transmembrane helix</keyword>
<keyword evidence="1" id="KW-0812">Transmembrane</keyword>
<accession>A0ABR9N623</accession>
<dbReference type="Proteomes" id="UP000625527">
    <property type="component" value="Unassembled WGS sequence"/>
</dbReference>
<evidence type="ECO:0000259" key="2">
    <source>
        <dbReference type="Pfam" id="PF05193"/>
    </source>
</evidence>
<name>A0ABR9N623_9MICO</name>
<feature type="transmembrane region" description="Helical" evidence="1">
    <location>
        <begin position="569"/>
        <end position="589"/>
    </location>
</feature>
<dbReference type="InterPro" id="IPR007863">
    <property type="entry name" value="Peptidase_M16_C"/>
</dbReference>
<evidence type="ECO:0000256" key="1">
    <source>
        <dbReference type="SAM" id="Phobius"/>
    </source>
</evidence>
<dbReference type="RefSeq" id="WP_192865265.1">
    <property type="nucleotide sequence ID" value="NZ_JADAQT010000110.1"/>
</dbReference>
<gene>
    <name evidence="3" type="ORF">IHE71_23810</name>
</gene>
<feature type="domain" description="Peptidase M16 C-terminal" evidence="2">
    <location>
        <begin position="136"/>
        <end position="293"/>
    </location>
</feature>
<organism evidence="3 4">
    <name type="scientific">Myceligenerans pegani</name>
    <dbReference type="NCBI Taxonomy" id="2776917"/>
    <lineage>
        <taxon>Bacteria</taxon>
        <taxon>Bacillati</taxon>
        <taxon>Actinomycetota</taxon>
        <taxon>Actinomycetes</taxon>
        <taxon>Micrococcales</taxon>
        <taxon>Promicromonosporaceae</taxon>
        <taxon>Myceligenerans</taxon>
    </lineage>
</organism>
<keyword evidence="1" id="KW-0472">Membrane</keyword>
<dbReference type="SUPFAM" id="SSF63411">
    <property type="entry name" value="LuxS/MPP-like metallohydrolase"/>
    <property type="match status" value="2"/>
</dbReference>
<proteinExistence type="predicted"/>
<feature type="transmembrane region" description="Helical" evidence="1">
    <location>
        <begin position="530"/>
        <end position="557"/>
    </location>
</feature>
<reference evidence="3 4" key="1">
    <citation type="submission" date="2020-10" db="EMBL/GenBank/DDBJ databases">
        <title>Myceligenerans pegani sp. nov., an endophytic actinomycete isolated from Peganum harmala L. in Xinjiang, China.</title>
        <authorList>
            <person name="Xin L."/>
        </authorList>
    </citation>
    <scope>NUCLEOTIDE SEQUENCE [LARGE SCALE GENOMIC DNA]</scope>
    <source>
        <strain evidence="3 4">TRM65318</strain>
    </source>
</reference>
<evidence type="ECO:0000313" key="3">
    <source>
        <dbReference type="EMBL" id="MBE1878726.1"/>
    </source>
</evidence>
<sequence>MTALTHEGVRLLRATRPGRTAAGLVFRVGSADETLPTSGITALIVAMAMRAAERPGLDLSGGVGPTTTQIQVSGSDERVTAALRDVSRALADLPLRFREAETFALNDSFSVNDVATLRFGTQNYGLDGFLLGARAVSDEQLRAWAGRHFAAGNAVAWVVAEHELDVDLPLPSGAPGDVVGAPPPVPEAAIPFPAEAVVGGREAAWDVVVPDGPATDVLAEVARRALFQDVRQEYGWSYDVSADILRLDGAHAVLRVSANLRRETASAATGEFLDTLGRLRFRVTDAEVDSARTHLLAPFDEPHLDAQWIVHDAILTALGRPVPTPGERRAALERVTADDVVAVARAAWETALIVTPVAGGWIGTEEAQAGAGDPVEGTTHKRLDADIDVVIGDDGVTLRDGWTWRTVRFDDTAALLMYPDGGRLLVGKSGARIPIEPVLHDDLKPDAVEQRVTSRVPEKARVVLPEREAPEPPGYKEMTQAGSARTERELAQAKKSVTGITSESHGRAGPLAFLRDIGELVAALAQGAGVFGAIGAAIVGGLGAVVGVIVTVVMAIASLRGSTDWSHTGMAALVTVGCAAIAWLCYRVIARESPGDDKS</sequence>
<dbReference type="Gene3D" id="3.30.830.10">
    <property type="entry name" value="Metalloenzyme, LuxS/M16 peptidase-like"/>
    <property type="match status" value="1"/>
</dbReference>